<reference evidence="2 3" key="1">
    <citation type="submission" date="2016-06" db="EMBL/GenBank/DDBJ databases">
        <title>The Draft Genome Sequence and Annotation of the Desert Woodrat Neotoma lepida.</title>
        <authorList>
            <person name="Campbell M."/>
            <person name="Oakeson K.F."/>
            <person name="Yandell M."/>
            <person name="Halpert J.R."/>
            <person name="Dearing D."/>
        </authorList>
    </citation>
    <scope>NUCLEOTIDE SEQUENCE [LARGE SCALE GENOMIC DNA]</scope>
    <source>
        <strain evidence="2">417</strain>
        <tissue evidence="2">Liver</tissue>
    </source>
</reference>
<dbReference type="Proteomes" id="UP000092124">
    <property type="component" value="Unassembled WGS sequence"/>
</dbReference>
<name>A0A1A6GEE4_NEOLE</name>
<comment type="caution">
    <text evidence="2">The sequence shown here is derived from an EMBL/GenBank/DDBJ whole genome shotgun (WGS) entry which is preliminary data.</text>
</comment>
<dbReference type="AlphaFoldDB" id="A0A1A6GEE4"/>
<gene>
    <name evidence="2" type="ORF">A6R68_06843</name>
</gene>
<dbReference type="OrthoDB" id="199400at2759"/>
<proteinExistence type="predicted"/>
<keyword evidence="3" id="KW-1185">Reference proteome</keyword>
<dbReference type="PANTHER" id="PTHR46788:SF1">
    <property type="entry name" value="EF-HAND CALCIUM-BINDING DOMAIN-CONTAINING PROTEIN 5"/>
    <property type="match status" value="1"/>
</dbReference>
<feature type="region of interest" description="Disordered" evidence="1">
    <location>
        <begin position="171"/>
        <end position="240"/>
    </location>
</feature>
<dbReference type="EMBL" id="LZPO01097160">
    <property type="protein sequence ID" value="OBS64613.1"/>
    <property type="molecule type" value="Genomic_DNA"/>
</dbReference>
<feature type="non-terminal residue" evidence="2">
    <location>
        <position position="1"/>
    </location>
</feature>
<feature type="compositionally biased region" description="Polar residues" evidence="1">
    <location>
        <begin position="197"/>
        <end position="206"/>
    </location>
</feature>
<dbReference type="STRING" id="56216.A0A1A6GEE4"/>
<protein>
    <submittedName>
        <fullName evidence="2">Uncharacterized protein</fullName>
    </submittedName>
</protein>
<feature type="compositionally biased region" description="Polar residues" evidence="1">
    <location>
        <begin position="176"/>
        <end position="187"/>
    </location>
</feature>
<evidence type="ECO:0000313" key="3">
    <source>
        <dbReference type="Proteomes" id="UP000092124"/>
    </source>
</evidence>
<dbReference type="PANTHER" id="PTHR46788">
    <property type="entry name" value="EF-HAND CALCIUM-BINDING DOMAIN-CONTAINING PROTEIN 5"/>
    <property type="match status" value="1"/>
</dbReference>
<evidence type="ECO:0000256" key="1">
    <source>
        <dbReference type="SAM" id="MobiDB-lite"/>
    </source>
</evidence>
<evidence type="ECO:0000313" key="2">
    <source>
        <dbReference type="EMBL" id="OBS64613.1"/>
    </source>
</evidence>
<organism evidence="2 3">
    <name type="scientific">Neotoma lepida</name>
    <name type="common">Desert woodrat</name>
    <dbReference type="NCBI Taxonomy" id="56216"/>
    <lineage>
        <taxon>Eukaryota</taxon>
        <taxon>Metazoa</taxon>
        <taxon>Chordata</taxon>
        <taxon>Craniata</taxon>
        <taxon>Vertebrata</taxon>
        <taxon>Euteleostomi</taxon>
        <taxon>Mammalia</taxon>
        <taxon>Eutheria</taxon>
        <taxon>Euarchontoglires</taxon>
        <taxon>Glires</taxon>
        <taxon>Rodentia</taxon>
        <taxon>Myomorpha</taxon>
        <taxon>Muroidea</taxon>
        <taxon>Cricetidae</taxon>
        <taxon>Neotominae</taxon>
        <taxon>Neotoma</taxon>
    </lineage>
</organism>
<sequence>DNGGEDKEQQQQDKNDESEKYILSHVADLKSEVFEEFLKHLCHYAEEFREIIKTDLRRRIVEQEDGKMANEKPRGHVKVLDRQRTLALLETFYDRSSHTTRSLLRNPRQCKCHSEITPLLSSLGPLTEFEEIELSEFWGDMDIKKHIYEDFDELLLKMNMLVAEKLASELQENEDLPQQQRRTSAVQKPSPEPATEPETQLTSEQGASKEQRPHKGALRGQGQGKGLRKLSSRAKITQRVNCRARVPQKLSSRTRATDRSRPKHRLFVRTRTTQRVSHSGRKITERVNFRTCATQSINGRTTQKVICRYRVS</sequence>
<accession>A0A1A6GEE4</accession>